<organism evidence="2">
    <name type="scientific">Leviviridae sp</name>
    <dbReference type="NCBI Taxonomy" id="2027243"/>
    <lineage>
        <taxon>Viruses</taxon>
        <taxon>Riboviria</taxon>
        <taxon>Orthornavirae</taxon>
        <taxon>Lenarviricota</taxon>
        <taxon>Leviviricetes</taxon>
        <taxon>Norzivirales</taxon>
        <taxon>Fiersviridae</taxon>
    </lineage>
</organism>
<evidence type="ECO:0000256" key="1">
    <source>
        <dbReference type="SAM" id="Phobius"/>
    </source>
</evidence>
<name>A0A514D846_9VIRU</name>
<accession>A0A514D846</accession>
<dbReference type="EMBL" id="MN035048">
    <property type="protein sequence ID" value="QDH89794.1"/>
    <property type="molecule type" value="Genomic_RNA"/>
</dbReference>
<feature type="transmembrane region" description="Helical" evidence="1">
    <location>
        <begin position="34"/>
        <end position="54"/>
    </location>
</feature>
<keyword evidence="1" id="KW-0472">Membrane</keyword>
<gene>
    <name evidence="2" type="ORF">H3BulkL161825e955_000002</name>
</gene>
<proteinExistence type="predicted"/>
<evidence type="ECO:0000313" key="2">
    <source>
        <dbReference type="EMBL" id="QDH89794.1"/>
    </source>
</evidence>
<keyword evidence="1" id="KW-1133">Transmembrane helix</keyword>
<keyword evidence="1" id="KW-0812">Transmembrane</keyword>
<protein>
    <submittedName>
        <fullName evidence="2">Uncharacterized protein</fullName>
    </submittedName>
</protein>
<reference evidence="2" key="1">
    <citation type="submission" date="2019-05" db="EMBL/GenBank/DDBJ databases">
        <title>Metatranscriptomic reconstruction reveals RNA viruses with the potential to shape carbon cycling in soil.</title>
        <authorList>
            <person name="Starr E.P."/>
            <person name="Nuccio E."/>
            <person name="Pett-Ridge J."/>
            <person name="Banfield J.F."/>
            <person name="Firestone M.K."/>
        </authorList>
    </citation>
    <scope>NUCLEOTIDE SEQUENCE</scope>
    <source>
        <strain evidence="2">H3_Bulk_Litter_16_1825_e_955</strain>
    </source>
</reference>
<sequence length="87" mass="10018">MGMTYQSSSSDVYFLPDGQMLRELYQHSHSGTSVILLVSGRLLLGWTTIWLVWLSTFRLSRHRLPCWAGIHSSVTKPIEWIRITTPL</sequence>